<dbReference type="GeneID" id="19176311"/>
<dbReference type="Proteomes" id="UP000019473">
    <property type="component" value="Unassembled WGS sequence"/>
</dbReference>
<organism evidence="2 3">
    <name type="scientific">Cladophialophora yegresii CBS 114405</name>
    <dbReference type="NCBI Taxonomy" id="1182544"/>
    <lineage>
        <taxon>Eukaryota</taxon>
        <taxon>Fungi</taxon>
        <taxon>Dikarya</taxon>
        <taxon>Ascomycota</taxon>
        <taxon>Pezizomycotina</taxon>
        <taxon>Eurotiomycetes</taxon>
        <taxon>Chaetothyriomycetidae</taxon>
        <taxon>Chaetothyriales</taxon>
        <taxon>Herpotrichiellaceae</taxon>
        <taxon>Cladophialophora</taxon>
    </lineage>
</organism>
<evidence type="ECO:0000313" key="2">
    <source>
        <dbReference type="EMBL" id="EXJ65359.1"/>
    </source>
</evidence>
<dbReference type="HOGENOM" id="CLU_2333454_0_0_1"/>
<protein>
    <submittedName>
        <fullName evidence="2">Uncharacterized protein</fullName>
    </submittedName>
</protein>
<dbReference type="AlphaFoldDB" id="W9X4J4"/>
<name>W9X4J4_9EURO</name>
<evidence type="ECO:0000256" key="1">
    <source>
        <dbReference type="SAM" id="MobiDB-lite"/>
    </source>
</evidence>
<feature type="compositionally biased region" description="Polar residues" evidence="1">
    <location>
        <begin position="36"/>
        <end position="48"/>
    </location>
</feature>
<gene>
    <name evidence="2" type="ORF">A1O7_01700</name>
</gene>
<dbReference type="RefSeq" id="XP_007753926.1">
    <property type="nucleotide sequence ID" value="XM_007755736.1"/>
</dbReference>
<keyword evidence="3" id="KW-1185">Reference proteome</keyword>
<evidence type="ECO:0000313" key="3">
    <source>
        <dbReference type="Proteomes" id="UP000019473"/>
    </source>
</evidence>
<proteinExistence type="predicted"/>
<dbReference type="VEuPathDB" id="FungiDB:A1O7_01700"/>
<dbReference type="EMBL" id="AMGW01000001">
    <property type="protein sequence ID" value="EXJ65359.1"/>
    <property type="molecule type" value="Genomic_DNA"/>
</dbReference>
<dbReference type="OrthoDB" id="4158067at2759"/>
<comment type="caution">
    <text evidence="2">The sequence shown here is derived from an EMBL/GenBank/DDBJ whole genome shotgun (WGS) entry which is preliminary data.</text>
</comment>
<feature type="region of interest" description="Disordered" evidence="1">
    <location>
        <begin position="34"/>
        <end position="57"/>
    </location>
</feature>
<sequence>MGHHKSSSKLMLEWDLRPTDSIAVRLLHGMRRDLRNTNTEDLSANATSQREEDEKDTAAVGELDKELNMMTDRALLHSARVLQEEFRQGIRSYTDVVIQ</sequence>
<reference evidence="2 3" key="1">
    <citation type="submission" date="2013-03" db="EMBL/GenBank/DDBJ databases">
        <title>The Genome Sequence of Cladophialophora yegresii CBS 114405.</title>
        <authorList>
            <consortium name="The Broad Institute Genomics Platform"/>
            <person name="Cuomo C."/>
            <person name="de Hoog S."/>
            <person name="Gorbushina A."/>
            <person name="Walker B."/>
            <person name="Young S.K."/>
            <person name="Zeng Q."/>
            <person name="Gargeya S."/>
            <person name="Fitzgerald M."/>
            <person name="Haas B."/>
            <person name="Abouelleil A."/>
            <person name="Allen A.W."/>
            <person name="Alvarado L."/>
            <person name="Arachchi H.M."/>
            <person name="Berlin A.M."/>
            <person name="Chapman S.B."/>
            <person name="Gainer-Dewar J."/>
            <person name="Goldberg J."/>
            <person name="Griggs A."/>
            <person name="Gujja S."/>
            <person name="Hansen M."/>
            <person name="Howarth C."/>
            <person name="Imamovic A."/>
            <person name="Ireland A."/>
            <person name="Larimer J."/>
            <person name="McCowan C."/>
            <person name="Murphy C."/>
            <person name="Pearson M."/>
            <person name="Poon T.W."/>
            <person name="Priest M."/>
            <person name="Roberts A."/>
            <person name="Saif S."/>
            <person name="Shea T."/>
            <person name="Sisk P."/>
            <person name="Sykes S."/>
            <person name="Wortman J."/>
            <person name="Nusbaum C."/>
            <person name="Birren B."/>
        </authorList>
    </citation>
    <scope>NUCLEOTIDE SEQUENCE [LARGE SCALE GENOMIC DNA]</scope>
    <source>
        <strain evidence="2 3">CBS 114405</strain>
    </source>
</reference>
<accession>W9X4J4</accession>